<dbReference type="CDD" id="cd21063">
    <property type="entry name" value="BTHB_FKBP25"/>
    <property type="match status" value="1"/>
</dbReference>
<protein>
    <submittedName>
        <fullName evidence="4">Peptidyl-prolyl cis-trans isomerase fkbp3-like isoform 2</fullName>
    </submittedName>
</protein>
<dbReference type="Pfam" id="PF18410">
    <property type="entry name" value="BTHB"/>
    <property type="match status" value="1"/>
</dbReference>
<dbReference type="EMBL" id="JWZX01002347">
    <property type="protein sequence ID" value="KOO29848.1"/>
    <property type="molecule type" value="Genomic_DNA"/>
</dbReference>
<reference evidence="5" key="1">
    <citation type="journal article" date="2015" name="PLoS Genet.">
        <title>Genome Sequence and Transcriptome Analyses of Chrysochromulina tobin: Metabolic Tools for Enhanced Algal Fitness in the Prominent Order Prymnesiales (Haptophyceae).</title>
        <authorList>
            <person name="Hovde B.T."/>
            <person name="Deodato C.R."/>
            <person name="Hunsperger H.M."/>
            <person name="Ryken S.A."/>
            <person name="Yost W."/>
            <person name="Jha R.K."/>
            <person name="Patterson J."/>
            <person name="Monnat R.J. Jr."/>
            <person name="Barlow S.B."/>
            <person name="Starkenburg S.R."/>
            <person name="Cattolico R.A."/>
        </authorList>
    </citation>
    <scope>NUCLEOTIDE SEQUENCE</scope>
    <source>
        <strain evidence="5">CCMP291</strain>
    </source>
</reference>
<accession>A0A0M0JUP8</accession>
<proteinExistence type="predicted"/>
<keyword evidence="5" id="KW-1185">Reference proteome</keyword>
<evidence type="ECO:0000259" key="3">
    <source>
        <dbReference type="Pfam" id="PF18410"/>
    </source>
</evidence>
<name>A0A0M0JUP8_9EUKA</name>
<dbReference type="Gene3D" id="1.10.720.80">
    <property type="match status" value="1"/>
</dbReference>
<dbReference type="GO" id="GO:0016853">
    <property type="term" value="F:isomerase activity"/>
    <property type="evidence" value="ECO:0007669"/>
    <property type="project" value="UniProtKB-KW"/>
</dbReference>
<dbReference type="OrthoDB" id="1902587at2759"/>
<evidence type="ECO:0000256" key="2">
    <source>
        <dbReference type="SAM" id="MobiDB-lite"/>
    </source>
</evidence>
<keyword evidence="4" id="KW-0413">Isomerase</keyword>
<keyword evidence="1" id="KW-0597">Phosphoprotein</keyword>
<feature type="domain" description="FKBP3 basic tilted helix bundle" evidence="3">
    <location>
        <begin position="25"/>
        <end position="86"/>
    </location>
</feature>
<comment type="caution">
    <text evidence="4">The sequence shown here is derived from an EMBL/GenBank/DDBJ whole genome shotgun (WGS) entry which is preliminary data.</text>
</comment>
<evidence type="ECO:0000256" key="1">
    <source>
        <dbReference type="ARBA" id="ARBA00022553"/>
    </source>
</evidence>
<dbReference type="AlphaFoldDB" id="A0A0M0JUP8"/>
<organism evidence="4 5">
    <name type="scientific">Chrysochromulina tobinii</name>
    <dbReference type="NCBI Taxonomy" id="1460289"/>
    <lineage>
        <taxon>Eukaryota</taxon>
        <taxon>Haptista</taxon>
        <taxon>Haptophyta</taxon>
        <taxon>Prymnesiophyceae</taxon>
        <taxon>Prymnesiales</taxon>
        <taxon>Chrysochromulinaceae</taxon>
        <taxon>Chrysochromulina</taxon>
    </lineage>
</organism>
<dbReference type="InterPro" id="IPR041200">
    <property type="entry name" value="FKBP3_BTHB"/>
</dbReference>
<feature type="region of interest" description="Disordered" evidence="2">
    <location>
        <begin position="111"/>
        <end position="170"/>
    </location>
</feature>
<evidence type="ECO:0000313" key="4">
    <source>
        <dbReference type="EMBL" id="KOO29848.1"/>
    </source>
</evidence>
<sequence length="170" mass="17458">MLDMFEASTSSAPERASGTRKGTCQPWTAAQAASDDVSKKMLIQYLQEHAEATFVTENKLNGVITAVVTRVTKEQLVEMYEKHISSVVDASASSDAAEAASEPTNAFTFAPSAEASSDNNDGSAFAFNTAAGQSEATRALPPAASTASADQGATPPAQSECDAAAAMEGG</sequence>
<dbReference type="Proteomes" id="UP000037460">
    <property type="component" value="Unassembled WGS sequence"/>
</dbReference>
<gene>
    <name evidence="4" type="ORF">Ctob_008034</name>
</gene>
<feature type="region of interest" description="Disordered" evidence="2">
    <location>
        <begin position="1"/>
        <end position="26"/>
    </location>
</feature>
<evidence type="ECO:0000313" key="5">
    <source>
        <dbReference type="Proteomes" id="UP000037460"/>
    </source>
</evidence>